<keyword evidence="1" id="KW-0812">Transmembrane</keyword>
<keyword evidence="1" id="KW-0472">Membrane</keyword>
<feature type="transmembrane region" description="Helical" evidence="1">
    <location>
        <begin position="84"/>
        <end position="102"/>
    </location>
</feature>
<feature type="transmembrane region" description="Helical" evidence="1">
    <location>
        <begin position="55"/>
        <end position="77"/>
    </location>
</feature>
<evidence type="ECO:0000313" key="2">
    <source>
        <dbReference type="EMBL" id="MBO1249024.1"/>
    </source>
</evidence>
<organism evidence="2 3">
    <name type="scientific">Comamonas denitrificans</name>
    <dbReference type="NCBI Taxonomy" id="117506"/>
    <lineage>
        <taxon>Bacteria</taxon>
        <taxon>Pseudomonadati</taxon>
        <taxon>Pseudomonadota</taxon>
        <taxon>Betaproteobacteria</taxon>
        <taxon>Burkholderiales</taxon>
        <taxon>Comamonadaceae</taxon>
        <taxon>Comamonas</taxon>
    </lineage>
</organism>
<protein>
    <submittedName>
        <fullName evidence="2">Regulatory signaling modulator protein AmpE</fullName>
    </submittedName>
</protein>
<reference evidence="2" key="1">
    <citation type="submission" date="2021-03" db="EMBL/GenBank/DDBJ databases">
        <title>Comamonas denitrificans.</title>
        <authorList>
            <person name="Finster K."/>
        </authorList>
    </citation>
    <scope>NUCLEOTIDE SEQUENCE</scope>
    <source>
        <strain evidence="2">MM2021_4</strain>
    </source>
</reference>
<dbReference type="GO" id="GO:0005886">
    <property type="term" value="C:plasma membrane"/>
    <property type="evidence" value="ECO:0007669"/>
    <property type="project" value="TreeGrafter"/>
</dbReference>
<name>A0A939GVU2_9BURK</name>
<dbReference type="RefSeq" id="WP_207574571.1">
    <property type="nucleotide sequence ID" value="NZ_JAFNME010000006.1"/>
</dbReference>
<proteinExistence type="predicted"/>
<dbReference type="GO" id="GO:0046677">
    <property type="term" value="P:response to antibiotic"/>
    <property type="evidence" value="ECO:0007669"/>
    <property type="project" value="TreeGrafter"/>
</dbReference>
<comment type="caution">
    <text evidence="2">The sequence shown here is derived from an EMBL/GenBank/DDBJ whole genome shotgun (WGS) entry which is preliminary data.</text>
</comment>
<dbReference type="Pfam" id="PF17113">
    <property type="entry name" value="AmpE"/>
    <property type="match status" value="1"/>
</dbReference>
<gene>
    <name evidence="2" type="primary">ampE</name>
    <name evidence="2" type="ORF">J1777_04100</name>
</gene>
<dbReference type="AlphaFoldDB" id="A0A939GVU2"/>
<feature type="transmembrane region" description="Helical" evidence="1">
    <location>
        <begin position="254"/>
        <end position="272"/>
    </location>
</feature>
<keyword evidence="3" id="KW-1185">Reference proteome</keyword>
<feature type="transmembrane region" description="Helical" evidence="1">
    <location>
        <begin position="284"/>
        <end position="307"/>
    </location>
</feature>
<dbReference type="InterPro" id="IPR052966">
    <property type="entry name" value="Beta-lactamase_Reg"/>
</dbReference>
<accession>A0A939GVU2</accession>
<dbReference type="InterPro" id="IPR031347">
    <property type="entry name" value="AmpE"/>
</dbReference>
<sequence length="312" mass="34189">MSFFAILFALMLEQARPLQRDNPAYQGLKAWAVSVRRSLDAQVDESEQVLATSPWLAVGTAVLVPVLAAMGVYWLLLATVGWPLALLWNVAILYLTLGFRQFSHHFTAIRDALTEGDLPAARSAFAHWHPQADPAPTEQGLLEQVVAHSVVQAHRHVFGVFVWFTLSMLLGLGPAGAVLYRTAEYLGRDWSAQPSAGVQPVSERLQAAVQRAWWWLDWLPARLTAIGFAVVGSFEDTLAGWRTYAQKAPQDNDGLVIAATAGALHIDLGAYGMPNGLAPQMQHLYSLVGLVWRLVAVWLLLLALLTLGRLLG</sequence>
<dbReference type="EMBL" id="JAFNME010000006">
    <property type="protein sequence ID" value="MBO1249024.1"/>
    <property type="molecule type" value="Genomic_DNA"/>
</dbReference>
<evidence type="ECO:0000256" key="1">
    <source>
        <dbReference type="SAM" id="Phobius"/>
    </source>
</evidence>
<dbReference type="PANTHER" id="PTHR38684">
    <property type="entry name" value="PROTEIN AMPE"/>
    <property type="match status" value="1"/>
</dbReference>
<dbReference type="Proteomes" id="UP000664731">
    <property type="component" value="Unassembled WGS sequence"/>
</dbReference>
<dbReference type="PANTHER" id="PTHR38684:SF1">
    <property type="entry name" value="PROTEIN AMPE"/>
    <property type="match status" value="1"/>
</dbReference>
<keyword evidence="1" id="KW-1133">Transmembrane helix</keyword>
<feature type="transmembrane region" description="Helical" evidence="1">
    <location>
        <begin position="160"/>
        <end position="180"/>
    </location>
</feature>
<evidence type="ECO:0000313" key="3">
    <source>
        <dbReference type="Proteomes" id="UP000664731"/>
    </source>
</evidence>